<keyword evidence="5" id="KW-0812">Transmembrane</keyword>
<dbReference type="Proteomes" id="UP000516314">
    <property type="component" value="Chromosome 5"/>
</dbReference>
<dbReference type="InterPro" id="IPR040911">
    <property type="entry name" value="Exostosin_GT47"/>
</dbReference>
<feature type="region of interest" description="Disordered" evidence="11">
    <location>
        <begin position="356"/>
        <end position="375"/>
    </location>
</feature>
<evidence type="ECO:0000256" key="5">
    <source>
        <dbReference type="ARBA" id="ARBA00022692"/>
    </source>
</evidence>
<dbReference type="InterPro" id="IPR005174">
    <property type="entry name" value="KIB1-4_b-propeller"/>
</dbReference>
<accession>A0A7G2FDW8</accession>
<keyword evidence="6" id="KW-0735">Signal-anchor</keyword>
<keyword evidence="3" id="KW-0328">Glycosyltransferase</keyword>
<evidence type="ECO:0000256" key="10">
    <source>
        <dbReference type="SAM" id="Coils"/>
    </source>
</evidence>
<dbReference type="PANTHER" id="PTHR11062">
    <property type="entry name" value="EXOSTOSIN HEPARAN SULFATE GLYCOSYLTRANSFERASE -RELATED"/>
    <property type="match status" value="1"/>
</dbReference>
<evidence type="ECO:0000259" key="12">
    <source>
        <dbReference type="Pfam" id="PF03016"/>
    </source>
</evidence>
<organism evidence="14 15">
    <name type="scientific">Arabidopsis thaliana</name>
    <name type="common">Mouse-ear cress</name>
    <dbReference type="NCBI Taxonomy" id="3702"/>
    <lineage>
        <taxon>Eukaryota</taxon>
        <taxon>Viridiplantae</taxon>
        <taxon>Streptophyta</taxon>
        <taxon>Embryophyta</taxon>
        <taxon>Tracheophyta</taxon>
        <taxon>Spermatophyta</taxon>
        <taxon>Magnoliopsida</taxon>
        <taxon>eudicotyledons</taxon>
        <taxon>Gunneridae</taxon>
        <taxon>Pentapetalae</taxon>
        <taxon>rosids</taxon>
        <taxon>malvids</taxon>
        <taxon>Brassicales</taxon>
        <taxon>Brassicaceae</taxon>
        <taxon>Camelineae</taxon>
        <taxon>Arabidopsis</taxon>
    </lineage>
</organism>
<keyword evidence="7" id="KW-1133">Transmembrane helix</keyword>
<protein>
    <submittedName>
        <fullName evidence="14">(thale cress) hypothetical protein</fullName>
    </submittedName>
</protein>
<feature type="coiled-coil region" evidence="10">
    <location>
        <begin position="309"/>
        <end position="336"/>
    </location>
</feature>
<dbReference type="Pfam" id="PF03478">
    <property type="entry name" value="Beta-prop_KIB1-4"/>
    <property type="match status" value="1"/>
</dbReference>
<keyword evidence="7" id="KW-0472">Membrane</keyword>
<evidence type="ECO:0000256" key="9">
    <source>
        <dbReference type="ARBA" id="ARBA00023180"/>
    </source>
</evidence>
<dbReference type="GO" id="GO:0016757">
    <property type="term" value="F:glycosyltransferase activity"/>
    <property type="evidence" value="ECO:0007669"/>
    <property type="project" value="UniProtKB-KW"/>
</dbReference>
<evidence type="ECO:0000256" key="1">
    <source>
        <dbReference type="ARBA" id="ARBA00004323"/>
    </source>
</evidence>
<dbReference type="InterPro" id="IPR004263">
    <property type="entry name" value="Exostosin"/>
</dbReference>
<sequence length="838" mass="97382">MDTTNSSRWSELPIDILRSLLEQKGGCAIYNPDEAKNYKIKRDFSGIRFLANSVNWFLVLDSRSNLYIIDVFSEKKIDLPPLESIKNGLYSLEQVGDEKKKEYIVGWFFDKGTEYIAFCKNGEDHYRDIPIRKNVCKELQGLYDMLLHGGNNLYISKTRQSIRKLRFFEQEGFIDVDNSEILPFRKISFYIDGARFSNNIAVTTSREVLLVQNFFYETTRYRSFRLYKKDPNPDLNATINNQYPMVELCSLGDDSASGFGYHRTCGRLVLLPSRVSIEGIGVLDLDSESQQQTKLKFSMLKSEFVDMNKEDSQIEINEKETKINQEHDQNDETQAKRRRSLTSSVWQDLVSVGGEANVKETDKSMETPNSSPPWSELPGDILRSMFERLSFVDFQRAKKFKFSFPEETELRRNVYTSSSGEENRVVVDSRHVSQQILTVRSTNSTLQSKPEKLNRRNLVEQGLAKARASILEASSNVNTTMFKSDLPNPEIYRNPSALYRSYLEMEKRFKVYVYEEGEPPLVHDGPCKSVYAVEGRFITEMEKRRTKFRTYDPNQAYVYFLPFSVTWLVRYLYEGNSDAKPLKTFVSDYIRLVSTNHPFWNRTNGADHFMLACHDWGPLTSQANRDLFNTSIRVMCNANSSEGFNPTKDVTLPEIKLYGGEVDHKLRLSKTLSASPRPYLGFFAGGVHGPVRPILLKHWKQRDLDMPVYEYLPKHLNYYDFMRSSKFCFCPSGYEVASPRVIEAIYSECIPVILSVNFVLPFTDVLRWETFSVLVDVSEIPRLKEILMSISNEKYEWLKSNLRYVRRHFELNDPPQRFDAFHLTLHSIWLRRLNLKLT</sequence>
<dbReference type="Pfam" id="PF03016">
    <property type="entry name" value="Exostosin_GT47"/>
    <property type="match status" value="1"/>
</dbReference>
<proteinExistence type="inferred from homology"/>
<evidence type="ECO:0000256" key="6">
    <source>
        <dbReference type="ARBA" id="ARBA00022968"/>
    </source>
</evidence>
<evidence type="ECO:0000256" key="4">
    <source>
        <dbReference type="ARBA" id="ARBA00022679"/>
    </source>
</evidence>
<evidence type="ECO:0000259" key="13">
    <source>
        <dbReference type="Pfam" id="PF03478"/>
    </source>
</evidence>
<dbReference type="AlphaFoldDB" id="A0A7G2FDW8"/>
<feature type="domain" description="KIB1-4 beta-propeller" evidence="13">
    <location>
        <begin position="30"/>
        <end position="253"/>
    </location>
</feature>
<evidence type="ECO:0000256" key="7">
    <source>
        <dbReference type="ARBA" id="ARBA00022989"/>
    </source>
</evidence>
<comment type="similarity">
    <text evidence="2">Belongs to the glycosyltransferase 47 family.</text>
</comment>
<evidence type="ECO:0000256" key="3">
    <source>
        <dbReference type="ARBA" id="ARBA00022676"/>
    </source>
</evidence>
<evidence type="ECO:0000313" key="14">
    <source>
        <dbReference type="EMBL" id="CAD5332658.1"/>
    </source>
</evidence>
<feature type="domain" description="Exostosin GT47" evidence="12">
    <location>
        <begin position="505"/>
        <end position="790"/>
    </location>
</feature>
<evidence type="ECO:0000313" key="15">
    <source>
        <dbReference type="Proteomes" id="UP000516314"/>
    </source>
</evidence>
<evidence type="ECO:0000256" key="2">
    <source>
        <dbReference type="ARBA" id="ARBA00010271"/>
    </source>
</evidence>
<evidence type="ECO:0000256" key="8">
    <source>
        <dbReference type="ARBA" id="ARBA00023034"/>
    </source>
</evidence>
<keyword evidence="10" id="KW-0175">Coiled coil</keyword>
<dbReference type="GO" id="GO:0000139">
    <property type="term" value="C:Golgi membrane"/>
    <property type="evidence" value="ECO:0007669"/>
    <property type="project" value="UniProtKB-SubCell"/>
</dbReference>
<evidence type="ECO:0000256" key="11">
    <source>
        <dbReference type="SAM" id="MobiDB-lite"/>
    </source>
</evidence>
<gene>
    <name evidence="14" type="ORF">AT9943_LOCUS20055</name>
</gene>
<name>A0A7G2FDW8_ARATH</name>
<reference evidence="14 15" key="1">
    <citation type="submission" date="2020-09" db="EMBL/GenBank/DDBJ databases">
        <authorList>
            <person name="Ashkenazy H."/>
        </authorList>
    </citation>
    <scope>NUCLEOTIDE SEQUENCE [LARGE SCALE GENOMIC DNA]</scope>
    <source>
        <strain evidence="15">cv. Cdm-0</strain>
    </source>
</reference>
<dbReference type="EMBL" id="LR881470">
    <property type="protein sequence ID" value="CAD5332658.1"/>
    <property type="molecule type" value="Genomic_DNA"/>
</dbReference>
<dbReference type="PANTHER" id="PTHR11062:SF337">
    <property type="entry name" value="OS04G0109900 PROTEIN"/>
    <property type="match status" value="1"/>
</dbReference>
<keyword evidence="8" id="KW-0333">Golgi apparatus</keyword>
<keyword evidence="9" id="KW-0325">Glycoprotein</keyword>
<keyword evidence="4" id="KW-0808">Transferase</keyword>
<comment type="subcellular location">
    <subcellularLocation>
        <location evidence="1">Golgi apparatus membrane</location>
        <topology evidence="1">Single-pass type II membrane protein</topology>
    </subcellularLocation>
</comment>